<sequence>MINKLPFTLNAFICVICISLLSFNEVVAQETKVFELKNGTLLQNSNLNGADEVPNQLLYSLKPSIYVKNNNIIKVTGPQKPISLTLYDANSLNILKTENSLFSTVQILKVQLKEISDLNSYIDFSNISGFNNLSYIYVTTYFKCTESQIRAFIKNIDSEITIYFENVNPS</sequence>
<feature type="signal peptide" evidence="1">
    <location>
        <begin position="1"/>
        <end position="28"/>
    </location>
</feature>
<dbReference type="EMBL" id="CP155618">
    <property type="protein sequence ID" value="XBL13781.1"/>
    <property type="molecule type" value="Genomic_DNA"/>
</dbReference>
<evidence type="ECO:0000313" key="2">
    <source>
        <dbReference type="EMBL" id="XBL13781.1"/>
    </source>
</evidence>
<dbReference type="AlphaFoldDB" id="A0AAU7EEB8"/>
<feature type="chain" id="PRO_5043627282" description="Auto-transporter adhesin head GIN domain-containing protein" evidence="1">
    <location>
        <begin position="29"/>
        <end position="170"/>
    </location>
</feature>
<dbReference type="Proteomes" id="UP001224325">
    <property type="component" value="Chromosome"/>
</dbReference>
<keyword evidence="3" id="KW-1185">Reference proteome</keyword>
<evidence type="ECO:0008006" key="4">
    <source>
        <dbReference type="Google" id="ProtNLM"/>
    </source>
</evidence>
<reference evidence="2" key="1">
    <citation type="submission" date="2024-04" db="EMBL/GenBank/DDBJ databases">
        <title>Mariniflexile litorale, isolated from the shallow sediments of the Sea of Japan.</title>
        <authorList>
            <person name="Romanenko L."/>
            <person name="Isaeva M."/>
        </authorList>
    </citation>
    <scope>NUCLEOTIDE SEQUENCE [LARGE SCALE GENOMIC DNA]</scope>
    <source>
        <strain evidence="2">KMM 9835</strain>
    </source>
</reference>
<organism evidence="2 3">
    <name type="scientific">Mariniflexile litorale</name>
    <dbReference type="NCBI Taxonomy" id="3045158"/>
    <lineage>
        <taxon>Bacteria</taxon>
        <taxon>Pseudomonadati</taxon>
        <taxon>Bacteroidota</taxon>
        <taxon>Flavobacteriia</taxon>
        <taxon>Flavobacteriales</taxon>
        <taxon>Flavobacteriaceae</taxon>
        <taxon>Mariniflexile</taxon>
    </lineage>
</organism>
<evidence type="ECO:0000313" key="3">
    <source>
        <dbReference type="Proteomes" id="UP001224325"/>
    </source>
</evidence>
<gene>
    <name evidence="2" type="ORF">QLS71_015830</name>
</gene>
<accession>A0AAU7EEB8</accession>
<dbReference type="KEGG" id="mlil:QLS71_015830"/>
<protein>
    <recommendedName>
        <fullName evidence="4">Auto-transporter adhesin head GIN domain-containing protein</fullName>
    </recommendedName>
</protein>
<dbReference type="RefSeq" id="WP_308992822.1">
    <property type="nucleotide sequence ID" value="NZ_CP155618.1"/>
</dbReference>
<name>A0AAU7EEB8_9FLAO</name>
<evidence type="ECO:0000256" key="1">
    <source>
        <dbReference type="SAM" id="SignalP"/>
    </source>
</evidence>
<keyword evidence="1" id="KW-0732">Signal</keyword>
<proteinExistence type="predicted"/>